<name>A0ABU3HAB9_9BACL</name>
<comment type="caution">
    <text evidence="2">The sequence shown here is derived from an EMBL/GenBank/DDBJ whole genome shotgun (WGS) entry which is preliminary data.</text>
</comment>
<reference evidence="2 3" key="1">
    <citation type="submission" date="2023-07" db="EMBL/GenBank/DDBJ databases">
        <title>Genomic Encyclopedia of Type Strains, Phase IV (KMG-IV): sequencing the most valuable type-strain genomes for metagenomic binning, comparative biology and taxonomic classification.</title>
        <authorList>
            <person name="Goeker M."/>
        </authorList>
    </citation>
    <scope>NUCLEOTIDE SEQUENCE [LARGE SCALE GENOMIC DNA]</scope>
    <source>
        <strain evidence="2 3">T98</strain>
    </source>
</reference>
<feature type="region of interest" description="Disordered" evidence="1">
    <location>
        <begin position="1"/>
        <end position="66"/>
    </location>
</feature>
<proteinExistence type="predicted"/>
<dbReference type="RefSeq" id="WP_025697132.1">
    <property type="nucleotide sequence ID" value="NZ_JAUSUY010000012.1"/>
</dbReference>
<protein>
    <submittedName>
        <fullName evidence="2">Uncharacterized protein</fullName>
    </submittedName>
</protein>
<feature type="compositionally biased region" description="Basic and acidic residues" evidence="1">
    <location>
        <begin position="51"/>
        <end position="60"/>
    </location>
</feature>
<evidence type="ECO:0000313" key="2">
    <source>
        <dbReference type="EMBL" id="MDT3427411.1"/>
    </source>
</evidence>
<evidence type="ECO:0000313" key="3">
    <source>
        <dbReference type="Proteomes" id="UP001248709"/>
    </source>
</evidence>
<dbReference type="EMBL" id="JAUSUY010000012">
    <property type="protein sequence ID" value="MDT3427411.1"/>
    <property type="molecule type" value="Genomic_DNA"/>
</dbReference>
<evidence type="ECO:0000256" key="1">
    <source>
        <dbReference type="SAM" id="MobiDB-lite"/>
    </source>
</evidence>
<organism evidence="2 3">
    <name type="scientific">Paenibacillus forsythiae</name>
    <dbReference type="NCBI Taxonomy" id="365616"/>
    <lineage>
        <taxon>Bacteria</taxon>
        <taxon>Bacillati</taxon>
        <taxon>Bacillota</taxon>
        <taxon>Bacilli</taxon>
        <taxon>Bacillales</taxon>
        <taxon>Paenibacillaceae</taxon>
        <taxon>Paenibacillus</taxon>
    </lineage>
</organism>
<dbReference type="Proteomes" id="UP001248709">
    <property type="component" value="Unassembled WGS sequence"/>
</dbReference>
<accession>A0ABU3HAB9</accession>
<sequence>MGDKHKRANPRGSGVEPIPEPDSPTAAREGSTAKVEDIVKGIMDNIEESLTGERPDDVNRGIKSRT</sequence>
<gene>
    <name evidence="2" type="ORF">J2Z22_002974</name>
</gene>
<keyword evidence="3" id="KW-1185">Reference proteome</keyword>